<protein>
    <submittedName>
        <fullName evidence="1">Uncharacterized protein</fullName>
    </submittedName>
</protein>
<dbReference type="AlphaFoldDB" id="A0A0G0IFT6"/>
<name>A0A0G0IFT6_9BACT</name>
<comment type="caution">
    <text evidence="1">The sequence shown here is derived from an EMBL/GenBank/DDBJ whole genome shotgun (WGS) entry which is preliminary data.</text>
</comment>
<accession>A0A0G0IFT6</accession>
<organism evidence="1 2">
    <name type="scientific">Candidatus Woesebacteria bacterium GW2011_GWC1_38_13</name>
    <dbReference type="NCBI Taxonomy" id="1618583"/>
    <lineage>
        <taxon>Bacteria</taxon>
        <taxon>Candidatus Woeseibacteriota</taxon>
    </lineage>
</organism>
<dbReference type="EMBL" id="LBUE01000043">
    <property type="protein sequence ID" value="KKQ54158.1"/>
    <property type="molecule type" value="Genomic_DNA"/>
</dbReference>
<sequence>LSLHKDTLIQNRIAYITLTQLDPDSANFNAEKVSAVNTLKTTREKGLSDIENYKVIPNVNKELYNRLPYLLSDLKRVYEEQNEILDKVYTTKSYDEGLTILKSEKAVKLLTMQTNLILEYEYWIEKLEL</sequence>
<reference evidence="1 2" key="1">
    <citation type="journal article" date="2015" name="Nature">
        <title>rRNA introns, odd ribosomes, and small enigmatic genomes across a large radiation of phyla.</title>
        <authorList>
            <person name="Brown C.T."/>
            <person name="Hug L.A."/>
            <person name="Thomas B.C."/>
            <person name="Sharon I."/>
            <person name="Castelle C.J."/>
            <person name="Singh A."/>
            <person name="Wilkins M.J."/>
            <person name="Williams K.H."/>
            <person name="Banfield J.F."/>
        </authorList>
    </citation>
    <scope>NUCLEOTIDE SEQUENCE [LARGE SCALE GENOMIC DNA]</scope>
</reference>
<evidence type="ECO:0000313" key="2">
    <source>
        <dbReference type="Proteomes" id="UP000034096"/>
    </source>
</evidence>
<proteinExistence type="predicted"/>
<gene>
    <name evidence="1" type="ORF">US75_C0043G0001</name>
</gene>
<feature type="non-terminal residue" evidence="1">
    <location>
        <position position="1"/>
    </location>
</feature>
<evidence type="ECO:0000313" key="1">
    <source>
        <dbReference type="EMBL" id="KKQ54158.1"/>
    </source>
</evidence>
<dbReference type="Proteomes" id="UP000034096">
    <property type="component" value="Unassembled WGS sequence"/>
</dbReference>